<keyword evidence="2" id="KW-1185">Reference proteome</keyword>
<name>A0A5D3EI00_9BACE</name>
<proteinExistence type="predicted"/>
<organism evidence="1 2">
    <name type="scientific">Bacteroides pyogenes</name>
    <dbReference type="NCBI Taxonomy" id="310300"/>
    <lineage>
        <taxon>Bacteria</taxon>
        <taxon>Pseudomonadati</taxon>
        <taxon>Bacteroidota</taxon>
        <taxon>Bacteroidia</taxon>
        <taxon>Bacteroidales</taxon>
        <taxon>Bacteroidaceae</taxon>
        <taxon>Bacteroides</taxon>
    </lineage>
</organism>
<gene>
    <name evidence="1" type="ORF">FNJ60_00355</name>
</gene>
<evidence type="ECO:0000313" key="2">
    <source>
        <dbReference type="Proteomes" id="UP000324383"/>
    </source>
</evidence>
<sequence length="175" mass="20109">MDIKLLQQLESDTITEKALKIPFNFSNRERLPDGKDPGDSIVICPITVRTWFCIRPLLMKIDKEDLSRLISRAGEINENVVEIIDKYGELLLDIVCIGIHNKPSDPPSWFRDVLMDNSTWQDIHVLLNSILYRIGFFPFCKSITTLRSVSPMDEAEMIAARKNLESWYRSHKGGS</sequence>
<evidence type="ECO:0000313" key="1">
    <source>
        <dbReference type="EMBL" id="TYK35599.1"/>
    </source>
</evidence>
<dbReference type="RefSeq" id="WP_148730086.1">
    <property type="nucleotide sequence ID" value="NZ_VKLW01000001.1"/>
</dbReference>
<dbReference type="Proteomes" id="UP000324383">
    <property type="component" value="Unassembled WGS sequence"/>
</dbReference>
<comment type="caution">
    <text evidence="1">The sequence shown here is derived from an EMBL/GenBank/DDBJ whole genome shotgun (WGS) entry which is preliminary data.</text>
</comment>
<dbReference type="EMBL" id="VKLW01000001">
    <property type="protein sequence ID" value="TYK35599.1"/>
    <property type="molecule type" value="Genomic_DNA"/>
</dbReference>
<reference evidence="1 2" key="1">
    <citation type="submission" date="2019-07" db="EMBL/GenBank/DDBJ databases">
        <title>Draft Genome Sequences of Bacteroides pyogenes Strains Isolated from the Uterus Holstein Dairy Cows with Metritis.</title>
        <authorList>
            <person name="Cunha F."/>
            <person name="Galvao K.N."/>
            <person name="Jeon S.J."/>
            <person name="Jeong K.C."/>
        </authorList>
    </citation>
    <scope>NUCLEOTIDE SEQUENCE [LARGE SCALE GENOMIC DNA]</scope>
    <source>
        <strain evidence="1 2">KG-31</strain>
    </source>
</reference>
<dbReference type="AlphaFoldDB" id="A0A5D3EI00"/>
<accession>A0A5D3EI00</accession>
<protein>
    <submittedName>
        <fullName evidence="1">Uncharacterized protein</fullName>
    </submittedName>
</protein>